<reference evidence="4" key="1">
    <citation type="submission" date="2020-03" db="EMBL/GenBank/DDBJ databases">
        <title>Draft sequencing of Calidifontibacter sp. DB0510.</title>
        <authorList>
            <person name="Kim D.-U."/>
        </authorList>
    </citation>
    <scope>NUCLEOTIDE SEQUENCE</scope>
    <source>
        <strain evidence="4">DB0510</strain>
    </source>
</reference>
<organism evidence="4 5">
    <name type="scientific">Metallococcus carri</name>
    <dbReference type="NCBI Taxonomy" id="1656884"/>
    <lineage>
        <taxon>Bacteria</taxon>
        <taxon>Bacillati</taxon>
        <taxon>Actinomycetota</taxon>
        <taxon>Actinomycetes</taxon>
        <taxon>Micrococcales</taxon>
        <taxon>Dermacoccaceae</taxon>
        <taxon>Metallococcus</taxon>
    </lineage>
</organism>
<dbReference type="SUPFAM" id="SSF51445">
    <property type="entry name" value="(Trans)glycosidases"/>
    <property type="match status" value="1"/>
</dbReference>
<evidence type="ECO:0000259" key="3">
    <source>
        <dbReference type="SMART" id="SM00642"/>
    </source>
</evidence>
<dbReference type="SMART" id="SM00642">
    <property type="entry name" value="Aamy"/>
    <property type="match status" value="1"/>
</dbReference>
<sequence length="415" mass="45828">MAAHREPEWVEHALWWHVYPLGFLGADTTGAVRSGSRTLRDLIPWLDYVQALGLNGIALGPIFESATHGYDTRDYFRIDSRLGSEEDFAALVAACRERGLRIQLDGVFNHIAADHPDAGGLTTGSSFEGHDRLAELDHSSPDVVRLVQDVMVHWLARGADSWRLDAAYAVPPAFWSQVLPAVREQHPDAYVMGEVIHGDYPAIVSSSGMDSVTQYELWKAIWSGLRDQNLFELAHALQRHNTFLDTFVPWTFTGNHDVTRLATQLDGDALLPHALVVLMTVGGTPAIYYGDEQAFRGLKEEREGGDDAIRPQFPSAPGELAAEGEWMYRLHQELIGLRRRHPWLHRARVEQLSLANTTFAYRAVGENESLIVALSIGDDPITVSGGELLCGNAAQRGDQFEVAPGNWAVLTPPAG</sequence>
<evidence type="ECO:0000313" key="4">
    <source>
        <dbReference type="EMBL" id="NHN57063.1"/>
    </source>
</evidence>
<protein>
    <submittedName>
        <fullName evidence="4">DUF3459 domain-containing protein</fullName>
    </submittedName>
</protein>
<dbReference type="GO" id="GO:0005975">
    <property type="term" value="P:carbohydrate metabolic process"/>
    <property type="evidence" value="ECO:0007669"/>
    <property type="project" value="InterPro"/>
</dbReference>
<keyword evidence="2" id="KW-0326">Glycosidase</keyword>
<evidence type="ECO:0000313" key="5">
    <source>
        <dbReference type="Proteomes" id="UP000744769"/>
    </source>
</evidence>
<keyword evidence="1" id="KW-0378">Hydrolase</keyword>
<dbReference type="InterPro" id="IPR017853">
    <property type="entry name" value="GH"/>
</dbReference>
<gene>
    <name evidence="4" type="ORF">G9U51_14930</name>
</gene>
<feature type="domain" description="Glycosyl hydrolase family 13 catalytic" evidence="3">
    <location>
        <begin position="17"/>
        <end position="338"/>
    </location>
</feature>
<evidence type="ECO:0000256" key="2">
    <source>
        <dbReference type="ARBA" id="ARBA00023295"/>
    </source>
</evidence>
<dbReference type="AlphaFoldDB" id="A0A967EHT9"/>
<accession>A0A967EHT9</accession>
<dbReference type="EMBL" id="JAAOIV010000012">
    <property type="protein sequence ID" value="NHN57063.1"/>
    <property type="molecule type" value="Genomic_DNA"/>
</dbReference>
<dbReference type="PANTHER" id="PTHR10357">
    <property type="entry name" value="ALPHA-AMYLASE FAMILY MEMBER"/>
    <property type="match status" value="1"/>
</dbReference>
<dbReference type="GO" id="GO:0016798">
    <property type="term" value="F:hydrolase activity, acting on glycosyl bonds"/>
    <property type="evidence" value="ECO:0007669"/>
    <property type="project" value="UniProtKB-KW"/>
</dbReference>
<dbReference type="InterPro" id="IPR006047">
    <property type="entry name" value="GH13_cat_dom"/>
</dbReference>
<dbReference type="Pfam" id="PF00128">
    <property type="entry name" value="Alpha-amylase"/>
    <property type="match status" value="2"/>
</dbReference>
<dbReference type="Proteomes" id="UP000744769">
    <property type="component" value="Unassembled WGS sequence"/>
</dbReference>
<dbReference type="PANTHER" id="PTHR10357:SF210">
    <property type="entry name" value="MALTODEXTRIN GLUCOSIDASE"/>
    <property type="match status" value="1"/>
</dbReference>
<evidence type="ECO:0000256" key="1">
    <source>
        <dbReference type="ARBA" id="ARBA00022801"/>
    </source>
</evidence>
<keyword evidence="5" id="KW-1185">Reference proteome</keyword>
<name>A0A967EHT9_9MICO</name>
<comment type="caution">
    <text evidence="4">The sequence shown here is derived from an EMBL/GenBank/DDBJ whole genome shotgun (WGS) entry which is preliminary data.</text>
</comment>
<dbReference type="RefSeq" id="WP_166197959.1">
    <property type="nucleotide sequence ID" value="NZ_JAAOIV010000012.1"/>
</dbReference>
<dbReference type="CDD" id="cd11354">
    <property type="entry name" value="AmyAc_bac_CMD_like"/>
    <property type="match status" value="1"/>
</dbReference>
<dbReference type="Gene3D" id="3.20.20.80">
    <property type="entry name" value="Glycosidases"/>
    <property type="match status" value="1"/>
</dbReference>
<proteinExistence type="predicted"/>